<dbReference type="Proteomes" id="UP001214441">
    <property type="component" value="Unassembled WGS sequence"/>
</dbReference>
<feature type="domain" description="DUF4232" evidence="2">
    <location>
        <begin position="10"/>
        <end position="134"/>
    </location>
</feature>
<sequence>MGGQVTTGTCKTENLRMRASHGMGEGTLLVSLKNTGEACSLKGFPGVDLKADSGPGGISANRSKLAAPGVALQSGKETRFTLHYPRNDSGGSGVDITRLVVTPPNETHSKALTIDPINIPVSDHSTSDVTVDPVGTGKQ</sequence>
<evidence type="ECO:0000259" key="2">
    <source>
        <dbReference type="Pfam" id="PF14016"/>
    </source>
</evidence>
<keyword evidence="4" id="KW-1185">Reference proteome</keyword>
<organism evidence="3 4">
    <name type="scientific">Streptomyces iconiensis</name>
    <dbReference type="NCBI Taxonomy" id="1384038"/>
    <lineage>
        <taxon>Bacteria</taxon>
        <taxon>Bacillati</taxon>
        <taxon>Actinomycetota</taxon>
        <taxon>Actinomycetes</taxon>
        <taxon>Kitasatosporales</taxon>
        <taxon>Streptomycetaceae</taxon>
        <taxon>Streptomyces</taxon>
    </lineage>
</organism>
<evidence type="ECO:0000256" key="1">
    <source>
        <dbReference type="SAM" id="MobiDB-lite"/>
    </source>
</evidence>
<evidence type="ECO:0000313" key="4">
    <source>
        <dbReference type="Proteomes" id="UP001214441"/>
    </source>
</evidence>
<dbReference type="InterPro" id="IPR025326">
    <property type="entry name" value="DUF4232"/>
</dbReference>
<dbReference type="EMBL" id="JANCPR020000117">
    <property type="protein sequence ID" value="MDJ1138596.1"/>
    <property type="molecule type" value="Genomic_DNA"/>
</dbReference>
<name>A0ABT7ACR2_9ACTN</name>
<evidence type="ECO:0000313" key="3">
    <source>
        <dbReference type="EMBL" id="MDJ1138596.1"/>
    </source>
</evidence>
<protein>
    <submittedName>
        <fullName evidence="3">DUF4232 domain-containing protein</fullName>
    </submittedName>
</protein>
<gene>
    <name evidence="3" type="ORF">NMN56_042915</name>
</gene>
<proteinExistence type="predicted"/>
<dbReference type="Pfam" id="PF14016">
    <property type="entry name" value="DUF4232"/>
    <property type="match status" value="1"/>
</dbReference>
<feature type="region of interest" description="Disordered" evidence="1">
    <location>
        <begin position="119"/>
        <end position="139"/>
    </location>
</feature>
<comment type="caution">
    <text evidence="3">The sequence shown here is derived from an EMBL/GenBank/DDBJ whole genome shotgun (WGS) entry which is preliminary data.</text>
</comment>
<reference evidence="3 4" key="1">
    <citation type="submission" date="2023-05" db="EMBL/GenBank/DDBJ databases">
        <title>Streptantibioticus silvisoli sp. nov., acidotolerant actinomycetes 1 from pine litter.</title>
        <authorList>
            <person name="Swiecimska M."/>
            <person name="Golinska P."/>
            <person name="Sangal V."/>
            <person name="Wachnowicz B."/>
            <person name="Goodfellow M."/>
        </authorList>
    </citation>
    <scope>NUCLEOTIDE SEQUENCE [LARGE SCALE GENOMIC DNA]</scope>
    <source>
        <strain evidence="3 4">DSM 42109</strain>
    </source>
</reference>
<dbReference type="RefSeq" id="WP_283742581.1">
    <property type="nucleotide sequence ID" value="NZ_JANCPR020000117.1"/>
</dbReference>
<accession>A0ABT7ACR2</accession>